<dbReference type="RefSeq" id="WP_255322304.1">
    <property type="nucleotide sequence ID" value="NZ_BJOA01000241.1"/>
</dbReference>
<name>A0A1G8VRL4_ANEMI</name>
<dbReference type="AlphaFoldDB" id="A0A1G8VRL4"/>
<dbReference type="EMBL" id="FNED01000025">
    <property type="protein sequence ID" value="SDJ68527.1"/>
    <property type="molecule type" value="Genomic_DNA"/>
</dbReference>
<gene>
    <name evidence="1" type="ORF">SAMN04487909_12520</name>
</gene>
<proteinExistence type="predicted"/>
<sequence length="43" mass="5236">MEMKIECYGDFYNFLENYVFGEQYVEIGGKDDWYDLLKTNKLI</sequence>
<protein>
    <submittedName>
        <fullName evidence="1">Uncharacterized protein</fullName>
    </submittedName>
</protein>
<dbReference type="Proteomes" id="UP000182836">
    <property type="component" value="Unassembled WGS sequence"/>
</dbReference>
<reference evidence="1 2" key="1">
    <citation type="submission" date="2016-10" db="EMBL/GenBank/DDBJ databases">
        <authorList>
            <person name="de Groot N.N."/>
        </authorList>
    </citation>
    <scope>NUCLEOTIDE SEQUENCE [LARGE SCALE GENOMIC DNA]</scope>
    <source>
        <strain evidence="1 2">DSM 2895</strain>
    </source>
</reference>
<dbReference type="GeneID" id="87589746"/>
<organism evidence="1 2">
    <name type="scientific">Aneurinibacillus migulanus</name>
    <name type="common">Bacillus migulanus</name>
    <dbReference type="NCBI Taxonomy" id="47500"/>
    <lineage>
        <taxon>Bacteria</taxon>
        <taxon>Bacillati</taxon>
        <taxon>Bacillota</taxon>
        <taxon>Bacilli</taxon>
        <taxon>Bacillales</taxon>
        <taxon>Paenibacillaceae</taxon>
        <taxon>Aneurinibacillus group</taxon>
        <taxon>Aneurinibacillus</taxon>
    </lineage>
</organism>
<evidence type="ECO:0000313" key="1">
    <source>
        <dbReference type="EMBL" id="SDJ68527.1"/>
    </source>
</evidence>
<accession>A0A1G8VRL4</accession>
<evidence type="ECO:0000313" key="2">
    <source>
        <dbReference type="Proteomes" id="UP000182836"/>
    </source>
</evidence>